<protein>
    <submittedName>
        <fullName evidence="3">Copper resistance protein B</fullName>
    </submittedName>
</protein>
<evidence type="ECO:0000256" key="1">
    <source>
        <dbReference type="SAM" id="MobiDB-lite"/>
    </source>
</evidence>
<feature type="compositionally biased region" description="Low complexity" evidence="1">
    <location>
        <begin position="30"/>
        <end position="41"/>
    </location>
</feature>
<dbReference type="EMBL" id="FXWG01000003">
    <property type="protein sequence ID" value="SMQ74042.1"/>
    <property type="molecule type" value="Genomic_DNA"/>
</dbReference>
<name>A0A1Y6FMG9_9SPHN</name>
<reference evidence="4" key="1">
    <citation type="submission" date="2017-04" db="EMBL/GenBank/DDBJ databases">
        <authorList>
            <person name="Varghese N."/>
            <person name="Submissions S."/>
        </authorList>
    </citation>
    <scope>NUCLEOTIDE SEQUENCE [LARGE SCALE GENOMIC DNA]</scope>
</reference>
<feature type="region of interest" description="Disordered" evidence="1">
    <location>
        <begin position="25"/>
        <end position="54"/>
    </location>
</feature>
<feature type="region of interest" description="Disordered" evidence="1">
    <location>
        <begin position="109"/>
        <end position="205"/>
    </location>
</feature>
<dbReference type="RefSeq" id="WP_007163862.1">
    <property type="nucleotide sequence ID" value="NZ_FXWG01000003.1"/>
</dbReference>
<dbReference type="GO" id="GO:0005507">
    <property type="term" value="F:copper ion binding"/>
    <property type="evidence" value="ECO:0007669"/>
    <property type="project" value="InterPro"/>
</dbReference>
<feature type="compositionally biased region" description="Basic and acidic residues" evidence="1">
    <location>
        <begin position="42"/>
        <end position="54"/>
    </location>
</feature>
<accession>A0A1Y6FMG9</accession>
<keyword evidence="4" id="KW-1185">Reference proteome</keyword>
<organism evidence="3 4">
    <name type="scientific">Altererythrobacter xiamenensis</name>
    <dbReference type="NCBI Taxonomy" id="1316679"/>
    <lineage>
        <taxon>Bacteria</taxon>
        <taxon>Pseudomonadati</taxon>
        <taxon>Pseudomonadota</taxon>
        <taxon>Alphaproteobacteria</taxon>
        <taxon>Sphingomonadales</taxon>
        <taxon>Erythrobacteraceae</taxon>
        <taxon>Altererythrobacter</taxon>
    </lineage>
</organism>
<evidence type="ECO:0000256" key="2">
    <source>
        <dbReference type="SAM" id="SignalP"/>
    </source>
</evidence>
<proteinExistence type="predicted"/>
<sequence>MKIRITSLLASIAVGSVLASPAAAQHAGHSPAEPQQSAEAQADAKTKCEEEAQRHRAMGHPVAEGACEPVAQPEVAMDHSTMDHSTMSHGSTTAQDGHSGMAMPMDAARPETTPGSHEGMDHGSMPHGTPAEGAMDHSQMNQGDMGQAEASNSSMDHGQMDHSQMNHGQTGSQDMQGMDHSAMQMGSNDDIPLLPPPPEAGSGPARAAVAIWGEEAMNEARRELVRETDGGMRFWFQGDRLEYRAREGVDGYLWDIQGYYGGDIDKFWFKSEGEGSFGEPVEGAEVQALWSRAIAPFFDLQTGVRQDLTGPERTHAVIGIQGIAPYQFEVDVAAFVSNKGDVTARFEGELDQRITQRLILQPRAEIALSAQDIPELGIGAGLDRIEAGLRLRYEFAREFAPYVGVSQEWRIGQSADFARAAGEDPSVTNYVVGMRFWF</sequence>
<feature type="signal peptide" evidence="2">
    <location>
        <begin position="1"/>
        <end position="19"/>
    </location>
</feature>
<gene>
    <name evidence="3" type="ORF">SAMN06297468_2412</name>
</gene>
<dbReference type="GO" id="GO:0009279">
    <property type="term" value="C:cell outer membrane"/>
    <property type="evidence" value="ECO:0007669"/>
    <property type="project" value="InterPro"/>
</dbReference>
<evidence type="ECO:0000313" key="4">
    <source>
        <dbReference type="Proteomes" id="UP000194420"/>
    </source>
</evidence>
<dbReference type="InterPro" id="IPR007939">
    <property type="entry name" value="Cu-R_B_prcur"/>
</dbReference>
<dbReference type="Proteomes" id="UP000194420">
    <property type="component" value="Unassembled WGS sequence"/>
</dbReference>
<feature type="chain" id="PRO_5010988176" evidence="2">
    <location>
        <begin position="20"/>
        <end position="438"/>
    </location>
</feature>
<dbReference type="GO" id="GO:0006878">
    <property type="term" value="P:intracellular copper ion homeostasis"/>
    <property type="evidence" value="ECO:0007669"/>
    <property type="project" value="InterPro"/>
</dbReference>
<dbReference type="Pfam" id="PF05275">
    <property type="entry name" value="CopB"/>
    <property type="match status" value="1"/>
</dbReference>
<dbReference type="AlphaFoldDB" id="A0A1Y6FMG9"/>
<evidence type="ECO:0000313" key="3">
    <source>
        <dbReference type="EMBL" id="SMQ74042.1"/>
    </source>
</evidence>
<feature type="compositionally biased region" description="Polar residues" evidence="1">
    <location>
        <begin position="138"/>
        <end position="175"/>
    </location>
</feature>
<keyword evidence="2" id="KW-0732">Signal</keyword>
<dbReference type="OrthoDB" id="9778934at2"/>